<evidence type="ECO:0000256" key="1">
    <source>
        <dbReference type="SAM" id="MobiDB-lite"/>
    </source>
</evidence>
<accession>A0A8T0J3N1</accession>
<protein>
    <submittedName>
        <fullName evidence="2">Uncharacterized protein</fullName>
    </submittedName>
</protein>
<evidence type="ECO:0000313" key="3">
    <source>
        <dbReference type="Proteomes" id="UP000822688"/>
    </source>
</evidence>
<dbReference type="AlphaFoldDB" id="A0A8T0J3N1"/>
<evidence type="ECO:0000313" key="2">
    <source>
        <dbReference type="EMBL" id="KAG0590165.1"/>
    </source>
</evidence>
<feature type="region of interest" description="Disordered" evidence="1">
    <location>
        <begin position="128"/>
        <end position="147"/>
    </location>
</feature>
<sequence length="237" mass="26548">MNEHAIDVRDLILILSQNLDLTRTMDSGFRIWGTYVPKRLFPSSLILFAASAQKSLVLFLCFEHFQVGLGSLRSIAVQFFHSCVCTICNPIRMAGGSKVKEQDGYVPPWRQPAPKKEKFDNLKMKTVREPGKGSTMHAPAAARKKGGLPTLDDAKPSMFEFDEDLTLAFSRNFQFVRRALSLDTLLLPLPPHVAGSVARNVGFFTRIFTQFFDPKGIEGARESMGLGLERGRRKVKD</sequence>
<keyword evidence="3" id="KW-1185">Reference proteome</keyword>
<reference evidence="2" key="1">
    <citation type="submission" date="2020-06" db="EMBL/GenBank/DDBJ databases">
        <title>WGS assembly of Ceratodon purpureus strain R40.</title>
        <authorList>
            <person name="Carey S.B."/>
            <person name="Jenkins J."/>
            <person name="Shu S."/>
            <person name="Lovell J.T."/>
            <person name="Sreedasyam A."/>
            <person name="Maumus F."/>
            <person name="Tiley G.P."/>
            <person name="Fernandez-Pozo N."/>
            <person name="Barry K."/>
            <person name="Chen C."/>
            <person name="Wang M."/>
            <person name="Lipzen A."/>
            <person name="Daum C."/>
            <person name="Saski C.A."/>
            <person name="Payton A.C."/>
            <person name="Mcbreen J.C."/>
            <person name="Conrad R.E."/>
            <person name="Kollar L.M."/>
            <person name="Olsson S."/>
            <person name="Huttunen S."/>
            <person name="Landis J.B."/>
            <person name="Wickett N.J."/>
            <person name="Johnson M.G."/>
            <person name="Rensing S.A."/>
            <person name="Grimwood J."/>
            <person name="Schmutz J."/>
            <person name="Mcdaniel S.F."/>
        </authorList>
    </citation>
    <scope>NUCLEOTIDE SEQUENCE</scope>
    <source>
        <strain evidence="2">R40</strain>
    </source>
</reference>
<dbReference type="GO" id="GO:0009941">
    <property type="term" value="C:chloroplast envelope"/>
    <property type="evidence" value="ECO:0007669"/>
    <property type="project" value="TreeGrafter"/>
</dbReference>
<dbReference type="EMBL" id="CM026421">
    <property type="protein sequence ID" value="KAG0590165.1"/>
    <property type="molecule type" value="Genomic_DNA"/>
</dbReference>
<dbReference type="PANTHER" id="PTHR37191:SF1">
    <property type="entry name" value="OS08G0112600 PROTEIN"/>
    <property type="match status" value="1"/>
</dbReference>
<dbReference type="PANTHER" id="PTHR37191">
    <property type="entry name" value="ZINC FINGER/BTB DOMAIN PROTEIN"/>
    <property type="match status" value="1"/>
</dbReference>
<proteinExistence type="predicted"/>
<comment type="caution">
    <text evidence="2">The sequence shown here is derived from an EMBL/GenBank/DDBJ whole genome shotgun (WGS) entry which is preliminary data.</text>
</comment>
<organism evidence="2 3">
    <name type="scientific">Ceratodon purpureus</name>
    <name type="common">Fire moss</name>
    <name type="synonym">Dicranum purpureum</name>
    <dbReference type="NCBI Taxonomy" id="3225"/>
    <lineage>
        <taxon>Eukaryota</taxon>
        <taxon>Viridiplantae</taxon>
        <taxon>Streptophyta</taxon>
        <taxon>Embryophyta</taxon>
        <taxon>Bryophyta</taxon>
        <taxon>Bryophytina</taxon>
        <taxon>Bryopsida</taxon>
        <taxon>Dicranidae</taxon>
        <taxon>Pseudoditrichales</taxon>
        <taxon>Ditrichaceae</taxon>
        <taxon>Ceratodon</taxon>
    </lineage>
</organism>
<dbReference type="Proteomes" id="UP000822688">
    <property type="component" value="Chromosome 1"/>
</dbReference>
<gene>
    <name evidence="2" type="ORF">KC19_1G077400</name>
</gene>
<name>A0A8T0J3N1_CERPU</name>